<sequence>MILAILQARMSSSRLPGKVLLPVLGQPMLLRQIERLRKVRNIDRLLVATSAETADDEIEILCKRHAIDCFRGNLNDVLDRFYQAAVSHHPDHVVRLTADCPLADPGLIDQVIEFYLAGGYDYASNAIQPTFPDGLDVEICRFACLEQAWREAGLLSQREHVMPFIHQQPERFNIGHFFNREDLSHLRWTVDEPRDFELVSQIYAALYPTNPDFATPDILRLLAERPEMANWNTQHQRNEGYLKSLAAEAPQPSNPASE</sequence>
<dbReference type="PANTHER" id="PTHR42866">
    <property type="entry name" value="3-DEOXY-MANNO-OCTULOSONATE CYTIDYLYLTRANSFERASE"/>
    <property type="match status" value="1"/>
</dbReference>
<dbReference type="Proteomes" id="UP000077857">
    <property type="component" value="Unassembled WGS sequence"/>
</dbReference>
<dbReference type="InterPro" id="IPR003329">
    <property type="entry name" value="Cytidylyl_trans"/>
</dbReference>
<evidence type="ECO:0000313" key="1">
    <source>
        <dbReference type="EMBL" id="OAI13875.1"/>
    </source>
</evidence>
<dbReference type="AlphaFoldDB" id="A0A177N7N3"/>
<dbReference type="GO" id="GO:0005829">
    <property type="term" value="C:cytosol"/>
    <property type="evidence" value="ECO:0007669"/>
    <property type="project" value="TreeGrafter"/>
</dbReference>
<dbReference type="Pfam" id="PF02348">
    <property type="entry name" value="CTP_transf_3"/>
    <property type="match status" value="1"/>
</dbReference>
<keyword evidence="1" id="KW-0946">Virion</keyword>
<dbReference type="SUPFAM" id="SSF53448">
    <property type="entry name" value="Nucleotide-diphospho-sugar transferases"/>
    <property type="match status" value="1"/>
</dbReference>
<keyword evidence="1" id="KW-0167">Capsid protein</keyword>
<dbReference type="OrthoDB" id="9801052at2"/>
<accession>A0A177N7N3</accession>
<dbReference type="PANTHER" id="PTHR42866:SF1">
    <property type="entry name" value="SPORE COAT POLYSACCHARIDE BIOSYNTHESIS PROTEIN SPSF"/>
    <property type="match status" value="1"/>
</dbReference>
<proteinExistence type="predicted"/>
<dbReference type="CDD" id="cd02518">
    <property type="entry name" value="GT2_SpsF"/>
    <property type="match status" value="1"/>
</dbReference>
<dbReference type="RefSeq" id="WP_064041311.1">
    <property type="nucleotide sequence ID" value="NZ_LUUJ01000095.1"/>
</dbReference>
<dbReference type="Gene3D" id="3.90.550.10">
    <property type="entry name" value="Spore Coat Polysaccharide Biosynthesis Protein SpsA, Chain A"/>
    <property type="match status" value="1"/>
</dbReference>
<protein>
    <submittedName>
        <fullName evidence="1">Spore coat protein</fullName>
    </submittedName>
</protein>
<organism evidence="1 2">
    <name type="scientific">Methylomonas koyamae</name>
    <dbReference type="NCBI Taxonomy" id="702114"/>
    <lineage>
        <taxon>Bacteria</taxon>
        <taxon>Pseudomonadati</taxon>
        <taxon>Pseudomonadota</taxon>
        <taxon>Gammaproteobacteria</taxon>
        <taxon>Methylococcales</taxon>
        <taxon>Methylococcaceae</taxon>
        <taxon>Methylomonas</taxon>
    </lineage>
</organism>
<reference evidence="1 2" key="1">
    <citation type="submission" date="2016-03" db="EMBL/GenBank/DDBJ databases">
        <authorList>
            <person name="Ploux O."/>
        </authorList>
    </citation>
    <scope>NUCLEOTIDE SEQUENCE [LARGE SCALE GENOMIC DNA]</scope>
    <source>
        <strain evidence="1 2">R-45378</strain>
    </source>
</reference>
<comment type="caution">
    <text evidence="1">The sequence shown here is derived from an EMBL/GenBank/DDBJ whole genome shotgun (WGS) entry which is preliminary data.</text>
</comment>
<name>A0A177N7N3_9GAMM</name>
<dbReference type="InterPro" id="IPR029044">
    <property type="entry name" value="Nucleotide-diphossugar_trans"/>
</dbReference>
<dbReference type="EMBL" id="LUUJ01000095">
    <property type="protein sequence ID" value="OAI13875.1"/>
    <property type="molecule type" value="Genomic_DNA"/>
</dbReference>
<evidence type="ECO:0000313" key="2">
    <source>
        <dbReference type="Proteomes" id="UP000077857"/>
    </source>
</evidence>
<gene>
    <name evidence="1" type="ORF">A1507_16455</name>
</gene>